<protein>
    <submittedName>
        <fullName evidence="1">Uncharacterized protein</fullName>
    </submittedName>
</protein>
<evidence type="ECO:0000313" key="1">
    <source>
        <dbReference type="EMBL" id="KAH7915152.1"/>
    </source>
</evidence>
<gene>
    <name evidence="1" type="ORF">BJ138DRAFT_1142442</name>
</gene>
<organism evidence="1 2">
    <name type="scientific">Hygrophoropsis aurantiaca</name>
    <dbReference type="NCBI Taxonomy" id="72124"/>
    <lineage>
        <taxon>Eukaryota</taxon>
        <taxon>Fungi</taxon>
        <taxon>Dikarya</taxon>
        <taxon>Basidiomycota</taxon>
        <taxon>Agaricomycotina</taxon>
        <taxon>Agaricomycetes</taxon>
        <taxon>Agaricomycetidae</taxon>
        <taxon>Boletales</taxon>
        <taxon>Coniophorineae</taxon>
        <taxon>Hygrophoropsidaceae</taxon>
        <taxon>Hygrophoropsis</taxon>
    </lineage>
</organism>
<name>A0ACB8AS01_9AGAM</name>
<evidence type="ECO:0000313" key="2">
    <source>
        <dbReference type="Proteomes" id="UP000790377"/>
    </source>
</evidence>
<proteinExistence type="predicted"/>
<reference evidence="1" key="1">
    <citation type="journal article" date="2021" name="New Phytol.">
        <title>Evolutionary innovations through gain and loss of genes in the ectomycorrhizal Boletales.</title>
        <authorList>
            <person name="Wu G."/>
            <person name="Miyauchi S."/>
            <person name="Morin E."/>
            <person name="Kuo A."/>
            <person name="Drula E."/>
            <person name="Varga T."/>
            <person name="Kohler A."/>
            <person name="Feng B."/>
            <person name="Cao Y."/>
            <person name="Lipzen A."/>
            <person name="Daum C."/>
            <person name="Hundley H."/>
            <person name="Pangilinan J."/>
            <person name="Johnson J."/>
            <person name="Barry K."/>
            <person name="LaButti K."/>
            <person name="Ng V."/>
            <person name="Ahrendt S."/>
            <person name="Min B."/>
            <person name="Choi I.G."/>
            <person name="Park H."/>
            <person name="Plett J.M."/>
            <person name="Magnuson J."/>
            <person name="Spatafora J.W."/>
            <person name="Nagy L.G."/>
            <person name="Henrissat B."/>
            <person name="Grigoriev I.V."/>
            <person name="Yang Z.L."/>
            <person name="Xu J."/>
            <person name="Martin F.M."/>
        </authorList>
    </citation>
    <scope>NUCLEOTIDE SEQUENCE</scope>
    <source>
        <strain evidence="1">ATCC 28755</strain>
    </source>
</reference>
<keyword evidence="2" id="KW-1185">Reference proteome</keyword>
<comment type="caution">
    <text evidence="1">The sequence shown here is derived from an EMBL/GenBank/DDBJ whole genome shotgun (WGS) entry which is preliminary data.</text>
</comment>
<dbReference type="Proteomes" id="UP000790377">
    <property type="component" value="Unassembled WGS sequence"/>
</dbReference>
<sequence>MSDGAPSSYTHSPRQSLTLLDLPRDVLYRIISFASVPDKLRLLQTSTFFRNMMEERPVWSDAYRMSSLPRYPGPFPHQSTKTLKKALLTSAKVAQNSESEFVPTSTRIFKDDKQYIYHRFFLGRWYTGIDCRRRINCVDLDTARGEVIPTVIYRCDDGFYIIDYACLSTTSLEGYTTAFAVVLEAKEVSWEEHPFGLNHPTQQVIKLLKIANLDGPVLSLELIRTYPAFYSHSVKMMCAIGPRLLVVAGDSQLDQDKWLYIDLETFKPYQISLPPVGVQYRTSFICCTAHLLVIRSPYRPNSAGTNHTIFNAFAIPASGSDPQRDALKMTHHCQHPNIFAHISLLHDPTMDSWRREPRILLLANISDISHTSTFLGVVRLHLSEDRTIMCNIQNLYPRRYSEDFITFTRELRGSNRGLNARHTDDGMGVELDWHEVTLSEPDGLRSEVQVTHSIKKNFLSGWQGNEWVEGIDAPSGRVLFRDEDESPYVYKLVEFA</sequence>
<dbReference type="EMBL" id="MU267604">
    <property type="protein sequence ID" value="KAH7915152.1"/>
    <property type="molecule type" value="Genomic_DNA"/>
</dbReference>
<accession>A0ACB8AS01</accession>